<keyword evidence="2 6" id="KW-0489">Methyltransferase</keyword>
<evidence type="ECO:0000313" key="8">
    <source>
        <dbReference type="EMBL" id="OOF36225.1"/>
    </source>
</evidence>
<evidence type="ECO:0000256" key="3">
    <source>
        <dbReference type="ARBA" id="ARBA00022679"/>
    </source>
</evidence>
<dbReference type="Gene3D" id="3.40.50.150">
    <property type="entry name" value="Vaccinia Virus protein VP39"/>
    <property type="match status" value="1"/>
</dbReference>
<protein>
    <recommendedName>
        <fullName evidence="6">tRNA1(Val) (adenine(37)-N6)-methyltransferase</fullName>
        <ecNumber evidence="6">2.1.1.223</ecNumber>
    </recommendedName>
    <alternativeName>
        <fullName evidence="6">tRNA m6A37 methyltransferase</fullName>
    </alternativeName>
</protein>
<dbReference type="PANTHER" id="PTHR47739:SF1">
    <property type="entry name" value="TRNA1(VAL) (ADENINE(37)-N6)-METHYLTRANSFERASE"/>
    <property type="match status" value="1"/>
</dbReference>
<keyword evidence="5 6" id="KW-0819">tRNA processing</keyword>
<dbReference type="GO" id="GO:0003676">
    <property type="term" value="F:nucleic acid binding"/>
    <property type="evidence" value="ECO:0007669"/>
    <property type="project" value="InterPro"/>
</dbReference>
<dbReference type="EC" id="2.1.1.223" evidence="6"/>
<keyword evidence="9" id="KW-1185">Reference proteome</keyword>
<dbReference type="AlphaFoldDB" id="A0A1V3I8Z1"/>
<accession>A0A1V3I8Z1</accession>
<keyword evidence="1 6" id="KW-0963">Cytoplasm</keyword>
<keyword evidence="3 6" id="KW-0808">Transferase</keyword>
<dbReference type="SUPFAM" id="SSF53335">
    <property type="entry name" value="S-adenosyl-L-methionine-dependent methyltransferases"/>
    <property type="match status" value="1"/>
</dbReference>
<organism evidence="8 9">
    <name type="scientific">Rodentibacter heidelbergensis</name>
    <dbReference type="NCBI Taxonomy" id="1908258"/>
    <lineage>
        <taxon>Bacteria</taxon>
        <taxon>Pseudomonadati</taxon>
        <taxon>Pseudomonadota</taxon>
        <taxon>Gammaproteobacteria</taxon>
        <taxon>Pasteurellales</taxon>
        <taxon>Pasteurellaceae</taxon>
        <taxon>Rodentibacter</taxon>
    </lineage>
</organism>
<evidence type="ECO:0000256" key="2">
    <source>
        <dbReference type="ARBA" id="ARBA00022603"/>
    </source>
</evidence>
<dbReference type="Pfam" id="PF05175">
    <property type="entry name" value="MTS"/>
    <property type="match status" value="1"/>
</dbReference>
<dbReference type="InterPro" id="IPR007848">
    <property type="entry name" value="Small_mtfrase_dom"/>
</dbReference>
<dbReference type="GO" id="GO:0005737">
    <property type="term" value="C:cytoplasm"/>
    <property type="evidence" value="ECO:0007669"/>
    <property type="project" value="UniProtKB-SubCell"/>
</dbReference>
<dbReference type="RefSeq" id="WP_077427472.1">
    <property type="nucleotide sequence ID" value="NZ_MLHH01000014.1"/>
</dbReference>
<dbReference type="PRINTS" id="PR00507">
    <property type="entry name" value="N12N6MTFRASE"/>
</dbReference>
<dbReference type="InterPro" id="IPR002052">
    <property type="entry name" value="DNA_methylase_N6_adenine_CS"/>
</dbReference>
<comment type="caution">
    <text evidence="8">The sequence shown here is derived from an EMBL/GenBank/DDBJ whole genome shotgun (WGS) entry which is preliminary data.</text>
</comment>
<dbReference type="PANTHER" id="PTHR47739">
    <property type="entry name" value="TRNA1(VAL) (ADENINE(37)-N6)-METHYLTRANSFERASE"/>
    <property type="match status" value="1"/>
</dbReference>
<dbReference type="InterPro" id="IPR029063">
    <property type="entry name" value="SAM-dependent_MTases_sf"/>
</dbReference>
<evidence type="ECO:0000256" key="1">
    <source>
        <dbReference type="ARBA" id="ARBA00022490"/>
    </source>
</evidence>
<comment type="catalytic activity">
    <reaction evidence="6">
        <text>adenosine(37) in tRNA1(Val) + S-adenosyl-L-methionine = N(6)-methyladenosine(37) in tRNA1(Val) + S-adenosyl-L-homocysteine + H(+)</text>
        <dbReference type="Rhea" id="RHEA:43160"/>
        <dbReference type="Rhea" id="RHEA-COMP:10369"/>
        <dbReference type="Rhea" id="RHEA-COMP:10370"/>
        <dbReference type="ChEBI" id="CHEBI:15378"/>
        <dbReference type="ChEBI" id="CHEBI:57856"/>
        <dbReference type="ChEBI" id="CHEBI:59789"/>
        <dbReference type="ChEBI" id="CHEBI:74411"/>
        <dbReference type="ChEBI" id="CHEBI:74449"/>
        <dbReference type="EC" id="2.1.1.223"/>
    </reaction>
</comment>
<dbReference type="EMBL" id="MLHH01000014">
    <property type="protein sequence ID" value="OOF36225.1"/>
    <property type="molecule type" value="Genomic_DNA"/>
</dbReference>
<dbReference type="InterPro" id="IPR022882">
    <property type="entry name" value="tRNA_adenine-N6_MeTrfase"/>
</dbReference>
<evidence type="ECO:0000256" key="6">
    <source>
        <dbReference type="HAMAP-Rule" id="MF_01872"/>
    </source>
</evidence>
<dbReference type="Proteomes" id="UP000189437">
    <property type="component" value="Unassembled WGS sequence"/>
</dbReference>
<comment type="subcellular location">
    <subcellularLocation>
        <location evidence="6">Cytoplasm</location>
    </subcellularLocation>
</comment>
<keyword evidence="4 6" id="KW-0949">S-adenosyl-L-methionine</keyword>
<dbReference type="HAMAP" id="MF_01872">
    <property type="entry name" value="tRNA_methyltr_YfiC"/>
    <property type="match status" value="1"/>
</dbReference>
<dbReference type="STRING" id="1908258.BKK48_07275"/>
<proteinExistence type="inferred from homology"/>
<name>A0A1V3I8Z1_9PAST</name>
<comment type="similarity">
    <text evidence="6">Belongs to the methyltransferase superfamily. tRNA (adenine-N(6)-)-methyltransferase family.</text>
</comment>
<evidence type="ECO:0000259" key="7">
    <source>
        <dbReference type="Pfam" id="PF05175"/>
    </source>
</evidence>
<evidence type="ECO:0000313" key="9">
    <source>
        <dbReference type="Proteomes" id="UP000189437"/>
    </source>
</evidence>
<dbReference type="PROSITE" id="PS00092">
    <property type="entry name" value="N6_MTASE"/>
    <property type="match status" value="1"/>
</dbReference>
<evidence type="ECO:0000256" key="5">
    <source>
        <dbReference type="ARBA" id="ARBA00022694"/>
    </source>
</evidence>
<dbReference type="GO" id="GO:0032259">
    <property type="term" value="P:methylation"/>
    <property type="evidence" value="ECO:0007669"/>
    <property type="project" value="UniProtKB-KW"/>
</dbReference>
<gene>
    <name evidence="8" type="ORF">BKK48_07275</name>
</gene>
<dbReference type="CDD" id="cd02440">
    <property type="entry name" value="AdoMet_MTases"/>
    <property type="match status" value="1"/>
</dbReference>
<dbReference type="InterPro" id="IPR050210">
    <property type="entry name" value="tRNA_Adenine-N(6)_MTase"/>
</dbReference>
<dbReference type="GO" id="GO:0008033">
    <property type="term" value="P:tRNA processing"/>
    <property type="evidence" value="ECO:0007669"/>
    <property type="project" value="UniProtKB-UniRule"/>
</dbReference>
<feature type="domain" description="Methyltransferase small" evidence="7">
    <location>
        <begin position="26"/>
        <end position="122"/>
    </location>
</feature>
<evidence type="ECO:0000256" key="4">
    <source>
        <dbReference type="ARBA" id="ARBA00022691"/>
    </source>
</evidence>
<sequence>MSRFTFKQFHINQQHCAMKVGTDSILLGAWADVEQAKKVLDMGCGSGLLALMLAQRSSADCFISAVELDPNAAQQARENIAHSPWLERINLIQTDVRDFLHTTSETFDLIVANPPYFEQGVECKNEERSLARYTKQSHLDWLNWAAERLSEKGKISFVLPYEAAKNLEKLTALYCLKQTEIITKIGKSPQRMLITFSKQSQPFVHDKIVIYDEENRYTKEFIELTKDFYLKF</sequence>
<dbReference type="OrthoDB" id="5383291at2"/>
<dbReference type="GO" id="GO:0016430">
    <property type="term" value="F:tRNA (adenine-N6)-methyltransferase activity"/>
    <property type="evidence" value="ECO:0007669"/>
    <property type="project" value="UniProtKB-UniRule"/>
</dbReference>
<comment type="function">
    <text evidence="6">Specifically methylates the adenine in position 37 of tRNA(1)(Val) (anticodon cmo5UAC).</text>
</comment>
<reference evidence="8 9" key="1">
    <citation type="submission" date="2016-10" db="EMBL/GenBank/DDBJ databases">
        <title>Rodentibacter gen. nov. and new species.</title>
        <authorList>
            <person name="Christensen H."/>
        </authorList>
    </citation>
    <scope>NUCLEOTIDE SEQUENCE [LARGE SCALE GENOMIC DNA]</scope>
    <source>
        <strain evidence="8 9">Ac69</strain>
    </source>
</reference>